<sequence length="290" mass="33666">MSTNDSAVRRQHLRRGLLRIAREISEFPIIRLLSAPLYRRYFREPYRSGNLYFGVYGTYQEALNEAHRISSARLPSTYDVEAVTTSYLDQLHTLPTCDYPALFWINRILNEGGRRVFDLGGHLGLAYYAYQHYISFPAGLVWCVHDLPHVVAAGRRLASERDKLGALQFCETPHEVDGFDVLISTGALQYLGYSLPSLIGELSHPPRHVLFNITPLHPEKAFFTLQNLGFAVCPYRVESIERLVADMQAHGYRVRDHWDLRERRMRIPFKEEYEVDSYFGYYFERVVPEV</sequence>
<evidence type="ECO:0000313" key="2">
    <source>
        <dbReference type="Proteomes" id="UP000295722"/>
    </source>
</evidence>
<keyword evidence="2" id="KW-1185">Reference proteome</keyword>
<protein>
    <submittedName>
        <fullName evidence="1">Methyltransferase, TIGR04325 family</fullName>
        <ecNumber evidence="1">2.1.1.-</ecNumber>
    </submittedName>
</protein>
<accession>A0A4R5M1J9</accession>
<dbReference type="RefSeq" id="WP_133198654.1">
    <property type="nucleotide sequence ID" value="NZ_JBHUCW010000018.1"/>
</dbReference>
<evidence type="ECO:0000313" key="1">
    <source>
        <dbReference type="EMBL" id="TDG19200.1"/>
    </source>
</evidence>
<name>A0A4R5M1J9_9BURK</name>
<keyword evidence="1" id="KW-0489">Methyltransferase</keyword>
<dbReference type="GO" id="GO:0008168">
    <property type="term" value="F:methyltransferase activity"/>
    <property type="evidence" value="ECO:0007669"/>
    <property type="project" value="UniProtKB-KW"/>
</dbReference>
<dbReference type="EMBL" id="SMRP01000023">
    <property type="protein sequence ID" value="TDG19200.1"/>
    <property type="molecule type" value="Genomic_DNA"/>
</dbReference>
<dbReference type="InterPro" id="IPR027612">
    <property type="entry name" value="Put_MTase_LIC12133"/>
</dbReference>
<proteinExistence type="predicted"/>
<organism evidence="1 2">
    <name type="scientific">Paraburkholderia silviterrae</name>
    <dbReference type="NCBI Taxonomy" id="2528715"/>
    <lineage>
        <taxon>Bacteria</taxon>
        <taxon>Pseudomonadati</taxon>
        <taxon>Pseudomonadota</taxon>
        <taxon>Betaproteobacteria</taxon>
        <taxon>Burkholderiales</taxon>
        <taxon>Burkholderiaceae</taxon>
        <taxon>Paraburkholderia</taxon>
    </lineage>
</organism>
<dbReference type="Proteomes" id="UP000295722">
    <property type="component" value="Unassembled WGS sequence"/>
</dbReference>
<gene>
    <name evidence="1" type="ORF">EYW47_31125</name>
</gene>
<dbReference type="EC" id="2.1.1.-" evidence="1"/>
<reference evidence="1 2" key="1">
    <citation type="submission" date="2019-03" db="EMBL/GenBank/DDBJ databases">
        <title>Paraburkholderia sp. 4M-K11, isolated from subtropical forest soil.</title>
        <authorList>
            <person name="Gao Z.-H."/>
            <person name="Qiu L.-H."/>
        </authorList>
    </citation>
    <scope>NUCLEOTIDE SEQUENCE [LARGE SCALE GENOMIC DNA]</scope>
    <source>
        <strain evidence="1 2">4M-K11</strain>
    </source>
</reference>
<keyword evidence="1" id="KW-0808">Transferase</keyword>
<dbReference type="OrthoDB" id="8846308at2"/>
<dbReference type="InterPro" id="IPR029063">
    <property type="entry name" value="SAM-dependent_MTases_sf"/>
</dbReference>
<dbReference type="NCBIfam" id="TIGR04325">
    <property type="entry name" value="MTase_LIC12133"/>
    <property type="match status" value="1"/>
</dbReference>
<dbReference type="AlphaFoldDB" id="A0A4R5M1J9"/>
<comment type="caution">
    <text evidence="1">The sequence shown here is derived from an EMBL/GenBank/DDBJ whole genome shotgun (WGS) entry which is preliminary data.</text>
</comment>
<dbReference type="GO" id="GO:0032259">
    <property type="term" value="P:methylation"/>
    <property type="evidence" value="ECO:0007669"/>
    <property type="project" value="UniProtKB-KW"/>
</dbReference>
<dbReference type="SUPFAM" id="SSF53335">
    <property type="entry name" value="S-adenosyl-L-methionine-dependent methyltransferases"/>
    <property type="match status" value="1"/>
</dbReference>